<dbReference type="EMBL" id="JAPTGG010000003">
    <property type="protein sequence ID" value="MCZ0864600.1"/>
    <property type="molecule type" value="Genomic_DNA"/>
</dbReference>
<dbReference type="PANTHER" id="PTHR43798">
    <property type="entry name" value="MONOACYLGLYCEROL LIPASE"/>
    <property type="match status" value="1"/>
</dbReference>
<reference evidence="2 3" key="1">
    <citation type="submission" date="2022-12" db="EMBL/GenBank/DDBJ databases">
        <title>Dasania phycosphaerae sp. nov., isolated from particulate material of the south coast of Korea.</title>
        <authorList>
            <person name="Jiang Y."/>
        </authorList>
    </citation>
    <scope>NUCLEOTIDE SEQUENCE [LARGE SCALE GENOMIC DNA]</scope>
    <source>
        <strain evidence="2 3">GY-19</strain>
    </source>
</reference>
<keyword evidence="3" id="KW-1185">Reference proteome</keyword>
<proteinExistence type="predicted"/>
<name>A0A9J6RK43_9GAMM</name>
<dbReference type="InterPro" id="IPR029058">
    <property type="entry name" value="AB_hydrolase_fold"/>
</dbReference>
<dbReference type="RefSeq" id="WP_258330752.1">
    <property type="nucleotide sequence ID" value="NZ_JAPTGG010000003.1"/>
</dbReference>
<comment type="caution">
    <text evidence="2">The sequence shown here is derived from an EMBL/GenBank/DDBJ whole genome shotgun (WGS) entry which is preliminary data.</text>
</comment>
<sequence length="263" mass="28954">MNIQPYFEQQGSGPPIVFIHGSFASYNTWKKYCEQLSNKYLCISIKLPGHGGAPPLANSNPADISGETALIKQIVTSLSDQPAHIVGHSYGAVVALALALENTLALSKLSLFEPVSGWLLQYQQRTQAELTILNQFVADYKLTIAQQQPQACAKVIDFWGGENSYASLPEFIQNSMPPLTQLNIKHWQQCMALSYNLRDLSQLNIATQVIYGDQSNPILKTIAQLITEHTPHSQIHCIAGASHFLVNSHSDACINILQQPINS</sequence>
<feature type="domain" description="AB hydrolase-1" evidence="1">
    <location>
        <begin position="16"/>
        <end position="253"/>
    </location>
</feature>
<evidence type="ECO:0000259" key="1">
    <source>
        <dbReference type="Pfam" id="PF12697"/>
    </source>
</evidence>
<gene>
    <name evidence="2" type="ORF">O0V09_05275</name>
</gene>
<organism evidence="2 3">
    <name type="scientific">Dasania phycosphaerae</name>
    <dbReference type="NCBI Taxonomy" id="2950436"/>
    <lineage>
        <taxon>Bacteria</taxon>
        <taxon>Pseudomonadati</taxon>
        <taxon>Pseudomonadota</taxon>
        <taxon>Gammaproteobacteria</taxon>
        <taxon>Cellvibrionales</taxon>
        <taxon>Spongiibacteraceae</taxon>
        <taxon>Dasania</taxon>
    </lineage>
</organism>
<dbReference type="GO" id="GO:0016787">
    <property type="term" value="F:hydrolase activity"/>
    <property type="evidence" value="ECO:0007669"/>
    <property type="project" value="UniProtKB-KW"/>
</dbReference>
<dbReference type="AlphaFoldDB" id="A0A9J6RK43"/>
<dbReference type="Pfam" id="PF12697">
    <property type="entry name" value="Abhydrolase_6"/>
    <property type="match status" value="1"/>
</dbReference>
<keyword evidence="2" id="KW-0378">Hydrolase</keyword>
<evidence type="ECO:0000313" key="3">
    <source>
        <dbReference type="Proteomes" id="UP001069090"/>
    </source>
</evidence>
<dbReference type="Proteomes" id="UP001069090">
    <property type="component" value="Unassembled WGS sequence"/>
</dbReference>
<dbReference type="InterPro" id="IPR050266">
    <property type="entry name" value="AB_hydrolase_sf"/>
</dbReference>
<dbReference type="Gene3D" id="3.40.50.1820">
    <property type="entry name" value="alpha/beta hydrolase"/>
    <property type="match status" value="1"/>
</dbReference>
<evidence type="ECO:0000313" key="2">
    <source>
        <dbReference type="EMBL" id="MCZ0864600.1"/>
    </source>
</evidence>
<dbReference type="InterPro" id="IPR000073">
    <property type="entry name" value="AB_hydrolase_1"/>
</dbReference>
<protein>
    <submittedName>
        <fullName evidence="2">Alpha/beta hydrolase</fullName>
    </submittedName>
</protein>
<accession>A0A9J6RK43</accession>
<dbReference type="SUPFAM" id="SSF53474">
    <property type="entry name" value="alpha/beta-Hydrolases"/>
    <property type="match status" value="1"/>
</dbReference>